<evidence type="ECO:0000256" key="1">
    <source>
        <dbReference type="SAM" id="MobiDB-lite"/>
    </source>
</evidence>
<organism evidence="2 3">
    <name type="scientific">Brevibacillus gelatini</name>
    <dbReference type="NCBI Taxonomy" id="1655277"/>
    <lineage>
        <taxon>Bacteria</taxon>
        <taxon>Bacillati</taxon>
        <taxon>Bacillota</taxon>
        <taxon>Bacilli</taxon>
        <taxon>Bacillales</taxon>
        <taxon>Paenibacillaceae</taxon>
        <taxon>Brevibacillus</taxon>
    </lineage>
</organism>
<feature type="region of interest" description="Disordered" evidence="1">
    <location>
        <begin position="312"/>
        <end position="332"/>
    </location>
</feature>
<accession>A0A3M8BF49</accession>
<name>A0A3M8BF49_9BACL</name>
<dbReference type="NCBIfam" id="TIGR04398">
    <property type="entry name" value="SLAP_DUP"/>
    <property type="match status" value="2"/>
</dbReference>
<keyword evidence="3" id="KW-1185">Reference proteome</keyword>
<evidence type="ECO:0000313" key="3">
    <source>
        <dbReference type="Proteomes" id="UP000268829"/>
    </source>
</evidence>
<dbReference type="OrthoDB" id="2462503at2"/>
<proteinExistence type="predicted"/>
<dbReference type="RefSeq" id="WP_122902798.1">
    <property type="nucleotide sequence ID" value="NZ_RHHS01000005.1"/>
</dbReference>
<gene>
    <name evidence="2" type="ORF">EDM57_00370</name>
</gene>
<evidence type="ECO:0000313" key="2">
    <source>
        <dbReference type="EMBL" id="RNB61577.1"/>
    </source>
</evidence>
<comment type="caution">
    <text evidence="2">The sequence shown here is derived from an EMBL/GenBank/DDBJ whole genome shotgun (WGS) entry which is preliminary data.</text>
</comment>
<dbReference type="InterPro" id="IPR030910">
    <property type="entry name" value="SLAP_dom"/>
</dbReference>
<dbReference type="EMBL" id="RHHS01000005">
    <property type="protein sequence ID" value="RNB61577.1"/>
    <property type="molecule type" value="Genomic_DNA"/>
</dbReference>
<protein>
    <submittedName>
        <fullName evidence="2">SLAP domain-containing protein</fullName>
    </submittedName>
</protein>
<dbReference type="Proteomes" id="UP000268829">
    <property type="component" value="Unassembled WGS sequence"/>
</dbReference>
<dbReference type="AlphaFoldDB" id="A0A3M8BF49"/>
<reference evidence="2 3" key="1">
    <citation type="submission" date="2018-10" db="EMBL/GenBank/DDBJ databases">
        <title>Phylogenomics of Brevibacillus.</title>
        <authorList>
            <person name="Dunlap C."/>
        </authorList>
    </citation>
    <scope>NUCLEOTIDE SEQUENCE [LARGE SCALE GENOMIC DNA]</scope>
    <source>
        <strain evidence="2 3">DSM 100115</strain>
    </source>
</reference>
<sequence length="332" mass="38102">MSWLLENWFGSKESLEQVREDIHEHLHKEFYLGVSGIDNPQQSANRIEAKELFLTMNGPWDDQLDEAEQELLQYIHDELPPVVRDEVGIIPFYTQVTAEGYLVLTYIRNATNRNVLLQKLPLTLVTADGEEVARKTFDLMEKGPVGHMASRPMEFMFRWEEFDRIPDKEVPLTLTFKKPEKRRVEESEDLNIGLSADEQAHYVQKAKEKAPVEQGQVDLQVLDIKPGKDKGLKVVVVFRNGLEKRLEFTEVPIIVHDKAGDAVARVNYTLENMKVEANSQRIWAFDIPATSIKKSEVNVEELTAFIPKARQRKNDKAAYAEPGFEDNKGLLQ</sequence>